<keyword evidence="2" id="KW-1185">Reference proteome</keyword>
<accession>A0A9P9YRZ4</accession>
<evidence type="ECO:0000313" key="2">
    <source>
        <dbReference type="Proteomes" id="UP001059596"/>
    </source>
</evidence>
<evidence type="ECO:0000313" key="1">
    <source>
        <dbReference type="EMBL" id="KAI8042069.1"/>
    </source>
</evidence>
<dbReference type="AlphaFoldDB" id="A0A9P9YRZ4"/>
<dbReference type="Proteomes" id="UP001059596">
    <property type="component" value="Unassembled WGS sequence"/>
</dbReference>
<proteinExistence type="predicted"/>
<sequence>MLFGTSLERLASFEFGASSCCQSYQTSERAEFFRSSALGKLDWQIRNSQTLVANGSHFSWLPKEARNSSQSWGLFWPKNQRKNI</sequence>
<name>A0A9P9YRZ4_9MUSC</name>
<protein>
    <submittedName>
        <fullName evidence="1">Uncharacterized protein</fullName>
    </submittedName>
</protein>
<gene>
    <name evidence="1" type="ORF">M5D96_003369</name>
</gene>
<dbReference type="EMBL" id="JAMKOV010000002">
    <property type="protein sequence ID" value="KAI8042069.1"/>
    <property type="molecule type" value="Genomic_DNA"/>
</dbReference>
<organism evidence="1 2">
    <name type="scientific">Drosophila gunungcola</name>
    <name type="common">fruit fly</name>
    <dbReference type="NCBI Taxonomy" id="103775"/>
    <lineage>
        <taxon>Eukaryota</taxon>
        <taxon>Metazoa</taxon>
        <taxon>Ecdysozoa</taxon>
        <taxon>Arthropoda</taxon>
        <taxon>Hexapoda</taxon>
        <taxon>Insecta</taxon>
        <taxon>Pterygota</taxon>
        <taxon>Neoptera</taxon>
        <taxon>Endopterygota</taxon>
        <taxon>Diptera</taxon>
        <taxon>Brachycera</taxon>
        <taxon>Muscomorpha</taxon>
        <taxon>Ephydroidea</taxon>
        <taxon>Drosophilidae</taxon>
        <taxon>Drosophila</taxon>
        <taxon>Sophophora</taxon>
    </lineage>
</organism>
<reference evidence="1" key="1">
    <citation type="journal article" date="2023" name="Genome Biol. Evol.">
        <title>Long-read-based Genome Assembly of Drosophila gunungcola Reveals Fewer Chemosensory Genes in Flower-breeding Species.</title>
        <authorList>
            <person name="Negi A."/>
            <person name="Liao B.Y."/>
            <person name="Yeh S.D."/>
        </authorList>
    </citation>
    <scope>NUCLEOTIDE SEQUENCE</scope>
    <source>
        <strain evidence="1">Sukarami</strain>
    </source>
</reference>
<comment type="caution">
    <text evidence="1">The sequence shown here is derived from an EMBL/GenBank/DDBJ whole genome shotgun (WGS) entry which is preliminary data.</text>
</comment>